<keyword evidence="4 6" id="KW-0067">ATP-binding</keyword>
<evidence type="ECO:0000256" key="1">
    <source>
        <dbReference type="ARBA" id="ARBA00005417"/>
    </source>
</evidence>
<evidence type="ECO:0000256" key="4">
    <source>
        <dbReference type="ARBA" id="ARBA00022840"/>
    </source>
</evidence>
<comment type="similarity">
    <text evidence="1">Belongs to the ABC transporter superfamily.</text>
</comment>
<dbReference type="InterPro" id="IPR027417">
    <property type="entry name" value="P-loop_NTPase"/>
</dbReference>
<dbReference type="InterPro" id="IPR003593">
    <property type="entry name" value="AAA+_ATPase"/>
</dbReference>
<dbReference type="PROSITE" id="PS50893">
    <property type="entry name" value="ABC_TRANSPORTER_2"/>
    <property type="match status" value="1"/>
</dbReference>
<dbReference type="EMBL" id="JACHIV010000001">
    <property type="protein sequence ID" value="MBB5071936.1"/>
    <property type="molecule type" value="Genomic_DNA"/>
</dbReference>
<gene>
    <name evidence="6" type="ORF">BJ969_005024</name>
</gene>
<reference evidence="6 7" key="1">
    <citation type="submission" date="2020-08" db="EMBL/GenBank/DDBJ databases">
        <title>Sequencing the genomes of 1000 actinobacteria strains.</title>
        <authorList>
            <person name="Klenk H.-P."/>
        </authorList>
    </citation>
    <scope>NUCLEOTIDE SEQUENCE [LARGE SCALE GENOMIC DNA]</scope>
    <source>
        <strain evidence="6 7">DSM 45582</strain>
    </source>
</reference>
<dbReference type="InterPro" id="IPR050095">
    <property type="entry name" value="ECF_ABC_transporter_ATP-bd"/>
</dbReference>
<evidence type="ECO:0000256" key="3">
    <source>
        <dbReference type="ARBA" id="ARBA00022741"/>
    </source>
</evidence>
<dbReference type="PANTHER" id="PTHR43553">
    <property type="entry name" value="HEAVY METAL TRANSPORTER"/>
    <property type="match status" value="1"/>
</dbReference>
<keyword evidence="7" id="KW-1185">Reference proteome</keyword>
<dbReference type="Gene3D" id="3.40.50.300">
    <property type="entry name" value="P-loop containing nucleotide triphosphate hydrolases"/>
    <property type="match status" value="1"/>
</dbReference>
<evidence type="ECO:0000313" key="6">
    <source>
        <dbReference type="EMBL" id="MBB5071936.1"/>
    </source>
</evidence>
<accession>A0A840NHG6</accession>
<feature type="domain" description="ABC transporter" evidence="5">
    <location>
        <begin position="2"/>
        <end position="243"/>
    </location>
</feature>
<dbReference type="Proteomes" id="UP000580474">
    <property type="component" value="Unassembled WGS sequence"/>
</dbReference>
<dbReference type="GO" id="GO:0016887">
    <property type="term" value="F:ATP hydrolysis activity"/>
    <property type="evidence" value="ECO:0007669"/>
    <property type="project" value="InterPro"/>
</dbReference>
<dbReference type="PANTHER" id="PTHR43553:SF24">
    <property type="entry name" value="ENERGY-COUPLING FACTOR TRANSPORTER ATP-BINDING PROTEIN ECFA1"/>
    <property type="match status" value="1"/>
</dbReference>
<sequence length="285" mass="29486">MIEFENVGFTYPETAEPALRGIALSVPQGQVCGVVGAGGAGKSTFAAAIAGMVPHVTGGTLTGAVRVAGRSMATTALAEAVTDVGLVVQDPFNQMSGAKFTVREELAFGLENLGVPRAEMVERIDAVLAELGIAHLADRSPFSLSGGQQQLVAIGAVLVMRPKVVVLDEPTSQLDPASTALVFGALAALRAGGITVVLVEHKVAGLVELADRIVVLADGAIALDGTPHEVFTDERLPGFGVSPTRYTRAARQAAERGRWPADRPLPVLFDEAAAGFAAPEPIHPR</sequence>
<organism evidence="6 7">
    <name type="scientific">Saccharopolyspora gloriosae</name>
    <dbReference type="NCBI Taxonomy" id="455344"/>
    <lineage>
        <taxon>Bacteria</taxon>
        <taxon>Bacillati</taxon>
        <taxon>Actinomycetota</taxon>
        <taxon>Actinomycetes</taxon>
        <taxon>Pseudonocardiales</taxon>
        <taxon>Pseudonocardiaceae</taxon>
        <taxon>Saccharopolyspora</taxon>
    </lineage>
</organism>
<name>A0A840NHG6_9PSEU</name>
<proteinExistence type="inferred from homology"/>
<dbReference type="GO" id="GO:0043190">
    <property type="term" value="C:ATP-binding cassette (ABC) transporter complex"/>
    <property type="evidence" value="ECO:0007669"/>
    <property type="project" value="TreeGrafter"/>
</dbReference>
<dbReference type="GO" id="GO:0042626">
    <property type="term" value="F:ATPase-coupled transmembrane transporter activity"/>
    <property type="evidence" value="ECO:0007669"/>
    <property type="project" value="TreeGrafter"/>
</dbReference>
<keyword evidence="3" id="KW-0547">Nucleotide-binding</keyword>
<protein>
    <submittedName>
        <fullName evidence="6">Energy-coupling factor transporter ATP-binding protein EcfA2</fullName>
    </submittedName>
</protein>
<dbReference type="InterPro" id="IPR017871">
    <property type="entry name" value="ABC_transporter-like_CS"/>
</dbReference>
<dbReference type="InterPro" id="IPR003439">
    <property type="entry name" value="ABC_transporter-like_ATP-bd"/>
</dbReference>
<evidence type="ECO:0000313" key="7">
    <source>
        <dbReference type="Proteomes" id="UP000580474"/>
    </source>
</evidence>
<keyword evidence="2" id="KW-0813">Transport</keyword>
<dbReference type="InterPro" id="IPR015856">
    <property type="entry name" value="ABC_transpr_CbiO/EcfA_su"/>
</dbReference>
<evidence type="ECO:0000256" key="2">
    <source>
        <dbReference type="ARBA" id="ARBA00022448"/>
    </source>
</evidence>
<dbReference type="Pfam" id="PF00005">
    <property type="entry name" value="ABC_tran"/>
    <property type="match status" value="1"/>
</dbReference>
<dbReference type="AlphaFoldDB" id="A0A840NHG6"/>
<evidence type="ECO:0000259" key="5">
    <source>
        <dbReference type="PROSITE" id="PS50893"/>
    </source>
</evidence>
<dbReference type="RefSeq" id="WP_184482841.1">
    <property type="nucleotide sequence ID" value="NZ_JACHIV010000001.1"/>
</dbReference>
<dbReference type="PROSITE" id="PS00211">
    <property type="entry name" value="ABC_TRANSPORTER_1"/>
    <property type="match status" value="1"/>
</dbReference>
<dbReference type="CDD" id="cd03225">
    <property type="entry name" value="ABC_cobalt_CbiO_domain1"/>
    <property type="match status" value="1"/>
</dbReference>
<comment type="caution">
    <text evidence="6">The sequence shown here is derived from an EMBL/GenBank/DDBJ whole genome shotgun (WGS) entry which is preliminary data.</text>
</comment>
<dbReference type="GO" id="GO:0005524">
    <property type="term" value="F:ATP binding"/>
    <property type="evidence" value="ECO:0007669"/>
    <property type="project" value="UniProtKB-KW"/>
</dbReference>
<dbReference type="SUPFAM" id="SSF52540">
    <property type="entry name" value="P-loop containing nucleoside triphosphate hydrolases"/>
    <property type="match status" value="1"/>
</dbReference>
<dbReference type="SMART" id="SM00382">
    <property type="entry name" value="AAA"/>
    <property type="match status" value="1"/>
</dbReference>